<accession>A0ACB8TIA2</accession>
<proteinExistence type="predicted"/>
<name>A0ACB8TIA2_9AGAM</name>
<evidence type="ECO:0000313" key="1">
    <source>
        <dbReference type="EMBL" id="KAI0068121.1"/>
    </source>
</evidence>
<organism evidence="1 2">
    <name type="scientific">Artomyces pyxidatus</name>
    <dbReference type="NCBI Taxonomy" id="48021"/>
    <lineage>
        <taxon>Eukaryota</taxon>
        <taxon>Fungi</taxon>
        <taxon>Dikarya</taxon>
        <taxon>Basidiomycota</taxon>
        <taxon>Agaricomycotina</taxon>
        <taxon>Agaricomycetes</taxon>
        <taxon>Russulales</taxon>
        <taxon>Auriscalpiaceae</taxon>
        <taxon>Artomyces</taxon>
    </lineage>
</organism>
<gene>
    <name evidence="1" type="ORF">BV25DRAFT_1818492</name>
</gene>
<reference evidence="1" key="1">
    <citation type="submission" date="2021-03" db="EMBL/GenBank/DDBJ databases">
        <authorList>
            <consortium name="DOE Joint Genome Institute"/>
            <person name="Ahrendt S."/>
            <person name="Looney B.P."/>
            <person name="Miyauchi S."/>
            <person name="Morin E."/>
            <person name="Drula E."/>
            <person name="Courty P.E."/>
            <person name="Chicoki N."/>
            <person name="Fauchery L."/>
            <person name="Kohler A."/>
            <person name="Kuo A."/>
            <person name="Labutti K."/>
            <person name="Pangilinan J."/>
            <person name="Lipzen A."/>
            <person name="Riley R."/>
            <person name="Andreopoulos W."/>
            <person name="He G."/>
            <person name="Johnson J."/>
            <person name="Barry K.W."/>
            <person name="Grigoriev I.V."/>
            <person name="Nagy L."/>
            <person name="Hibbett D."/>
            <person name="Henrissat B."/>
            <person name="Matheny P.B."/>
            <person name="Labbe J."/>
            <person name="Martin F."/>
        </authorList>
    </citation>
    <scope>NUCLEOTIDE SEQUENCE</scope>
    <source>
        <strain evidence="1">HHB10654</strain>
    </source>
</reference>
<keyword evidence="2" id="KW-1185">Reference proteome</keyword>
<dbReference type="Proteomes" id="UP000814140">
    <property type="component" value="Unassembled WGS sequence"/>
</dbReference>
<sequence length="1133" mass="123747">MADAQAREVFRELKQYCVPLLENSLLTPPTVPRVLSILTDLYDVLKELQTSGYKLSTSLVSYAVFPLTSILRRNASSSIPDRILELVLLSFGLLCESWWWDCDIKAWEQLFMLCGAVIGDLEGNGKGKERDDETKEAAVRCLLSLTRERRDDEDPALPQSTSSRADATLLKFTTHTQTQQFIPILGQALNSLINVAGSSHLSLQRASLQTLHVLLKSYIPEDFAPSVLPGVVSAMTRVSLGTSTSKGWANGDIVAEALSCLQLVVIKSVGDDVCLDAGAVWDVTDLDDLANLADERDEAQGSTSKAYHVRRTSTWLRATSSQLLIAMKTLTPLVSHPTPAALIGLSSLSSSILASTLLTLPSIQPLLVSFILSLSQTPYDSVSTHASNSLIQLMNPTSKVRPSILQTLLQATKDSLAAIPRLLPTHSDSKVEHVARQVEAICRFAALDAGQQSSTSGFTAIATGIGQLLGPMGGIEKWGWRLLSVLEFDSPSVTVTAASAAQLMLESGSGSSAIAQFPEMTLKHVATRSTQAALEQMLRALGTAGGEECLFSVEWFASVGRSRKNSNGVASIWCACRLLEGIAGIRLGAADVNTTVSHVRLRRAEKIARGLARSLAELWEDDSLPDEPLEEPLEDDTRIQHIKGLITLDETLRIGHHSATQVPRRASHPFLHTSVTLQLLAVTAGILQARFTPLLLHVLYPILHSIISPLSFLSETGFASLSFVTSSTSYASPANLLLSNFDYVLDAVSRRLSRQRLDIDAMKVLVVLVRLVGHDVVQKAGDVVEECFDRLDEYHGYEVIVDGLVEVLGEVVKVVEEDEDSHVVHEADPSAAFAIPPDGTRMDSFANWFSSRHKASVEEEDTTDYGPAPRRPWGDPDNTEKDSGGKADEGKDPDPNAEPAPTPTQALTKQIVSRSIYFLTHDSPLIRAKILTLLTSAVPVLPESALLSSVHQAWPFILNRLADKEPYVVTAAAGLIEELSLNVAPFMFRRIWDDIWPKFRKLLQQLDVADSKSALTRRGGGGVGTEPAYTQSHRLYRSILRTMTAAAKHVQVQDSSTWEMVLGFRRFLHRHAHEDLQARARELYLAIAAKNEDAVWLGLVSTTGEIGGAASFLKQDSWEIQENADRILNYTVS</sequence>
<protein>
    <submittedName>
        <fullName evidence="1">ARM repeat-containing protein</fullName>
    </submittedName>
</protein>
<comment type="caution">
    <text evidence="1">The sequence shown here is derived from an EMBL/GenBank/DDBJ whole genome shotgun (WGS) entry which is preliminary data.</text>
</comment>
<dbReference type="EMBL" id="MU277188">
    <property type="protein sequence ID" value="KAI0068121.1"/>
    <property type="molecule type" value="Genomic_DNA"/>
</dbReference>
<reference evidence="1" key="2">
    <citation type="journal article" date="2022" name="New Phytol.">
        <title>Evolutionary transition to the ectomycorrhizal habit in the genomes of a hyperdiverse lineage of mushroom-forming fungi.</title>
        <authorList>
            <person name="Looney B."/>
            <person name="Miyauchi S."/>
            <person name="Morin E."/>
            <person name="Drula E."/>
            <person name="Courty P.E."/>
            <person name="Kohler A."/>
            <person name="Kuo A."/>
            <person name="LaButti K."/>
            <person name="Pangilinan J."/>
            <person name="Lipzen A."/>
            <person name="Riley R."/>
            <person name="Andreopoulos W."/>
            <person name="He G."/>
            <person name="Johnson J."/>
            <person name="Nolan M."/>
            <person name="Tritt A."/>
            <person name="Barry K.W."/>
            <person name="Grigoriev I.V."/>
            <person name="Nagy L.G."/>
            <person name="Hibbett D."/>
            <person name="Henrissat B."/>
            <person name="Matheny P.B."/>
            <person name="Labbe J."/>
            <person name="Martin F.M."/>
        </authorList>
    </citation>
    <scope>NUCLEOTIDE SEQUENCE</scope>
    <source>
        <strain evidence="1">HHB10654</strain>
    </source>
</reference>
<evidence type="ECO:0000313" key="2">
    <source>
        <dbReference type="Proteomes" id="UP000814140"/>
    </source>
</evidence>